<feature type="non-terminal residue" evidence="1">
    <location>
        <position position="1"/>
    </location>
</feature>
<name>A0A699ZCK3_HAELA</name>
<organism evidence="1 2">
    <name type="scientific">Haematococcus lacustris</name>
    <name type="common">Green alga</name>
    <name type="synonym">Haematococcus pluvialis</name>
    <dbReference type="NCBI Taxonomy" id="44745"/>
    <lineage>
        <taxon>Eukaryota</taxon>
        <taxon>Viridiplantae</taxon>
        <taxon>Chlorophyta</taxon>
        <taxon>core chlorophytes</taxon>
        <taxon>Chlorophyceae</taxon>
        <taxon>CS clade</taxon>
        <taxon>Chlamydomonadales</taxon>
        <taxon>Haematococcaceae</taxon>
        <taxon>Haematococcus</taxon>
    </lineage>
</organism>
<evidence type="ECO:0000313" key="2">
    <source>
        <dbReference type="Proteomes" id="UP000485058"/>
    </source>
</evidence>
<feature type="non-terminal residue" evidence="1">
    <location>
        <position position="68"/>
    </location>
</feature>
<sequence>MRSGQQVDALLIPSALLQPDCITSSLMKQRAPAACLVALLPPSAWALEPGARAAASSLALAAGADQVL</sequence>
<dbReference type="EMBL" id="BLLF01001079">
    <property type="protein sequence ID" value="GFH16979.1"/>
    <property type="molecule type" value="Genomic_DNA"/>
</dbReference>
<reference evidence="1 2" key="1">
    <citation type="submission" date="2020-02" db="EMBL/GenBank/DDBJ databases">
        <title>Draft genome sequence of Haematococcus lacustris strain NIES-144.</title>
        <authorList>
            <person name="Morimoto D."/>
            <person name="Nakagawa S."/>
            <person name="Yoshida T."/>
            <person name="Sawayama S."/>
        </authorList>
    </citation>
    <scope>NUCLEOTIDE SEQUENCE [LARGE SCALE GENOMIC DNA]</scope>
    <source>
        <strain evidence="1 2">NIES-144</strain>
    </source>
</reference>
<protein>
    <submittedName>
        <fullName evidence="1">Uncharacterized protein</fullName>
    </submittedName>
</protein>
<accession>A0A699ZCK3</accession>
<keyword evidence="2" id="KW-1185">Reference proteome</keyword>
<dbReference type="Proteomes" id="UP000485058">
    <property type="component" value="Unassembled WGS sequence"/>
</dbReference>
<dbReference type="AlphaFoldDB" id="A0A699ZCK3"/>
<comment type="caution">
    <text evidence="1">The sequence shown here is derived from an EMBL/GenBank/DDBJ whole genome shotgun (WGS) entry which is preliminary data.</text>
</comment>
<gene>
    <name evidence="1" type="ORF">HaLaN_13506</name>
</gene>
<proteinExistence type="predicted"/>
<evidence type="ECO:0000313" key="1">
    <source>
        <dbReference type="EMBL" id="GFH16979.1"/>
    </source>
</evidence>